<dbReference type="InterPro" id="IPR010985">
    <property type="entry name" value="Ribbon_hlx_hlx"/>
</dbReference>
<protein>
    <submittedName>
        <fullName evidence="1">Uncharacterized protein</fullName>
    </submittedName>
</protein>
<dbReference type="AlphaFoldDB" id="A0A1K1MDY3"/>
<dbReference type="GO" id="GO:0006355">
    <property type="term" value="P:regulation of DNA-templated transcription"/>
    <property type="evidence" value="ECO:0007669"/>
    <property type="project" value="InterPro"/>
</dbReference>
<organism evidence="1 2">
    <name type="scientific">Ruminococcus flavefaciens</name>
    <dbReference type="NCBI Taxonomy" id="1265"/>
    <lineage>
        <taxon>Bacteria</taxon>
        <taxon>Bacillati</taxon>
        <taxon>Bacillota</taxon>
        <taxon>Clostridia</taxon>
        <taxon>Eubacteriales</taxon>
        <taxon>Oscillospiraceae</taxon>
        <taxon>Ruminococcus</taxon>
    </lineage>
</organism>
<evidence type="ECO:0000313" key="2">
    <source>
        <dbReference type="Proteomes" id="UP000183461"/>
    </source>
</evidence>
<dbReference type="EMBL" id="FPIP01000002">
    <property type="protein sequence ID" value="SFW21336.1"/>
    <property type="molecule type" value="Genomic_DNA"/>
</dbReference>
<evidence type="ECO:0000313" key="1">
    <source>
        <dbReference type="EMBL" id="SFW21336.1"/>
    </source>
</evidence>
<reference evidence="1 2" key="1">
    <citation type="submission" date="2016-11" db="EMBL/GenBank/DDBJ databases">
        <authorList>
            <person name="Jaros S."/>
            <person name="Januszkiewicz K."/>
            <person name="Wedrychowicz H."/>
        </authorList>
    </citation>
    <scope>NUCLEOTIDE SEQUENCE [LARGE SCALE GENOMIC DNA]</scope>
    <source>
        <strain evidence="1 2">YL228</strain>
    </source>
</reference>
<accession>A0A1K1MDY3</accession>
<dbReference type="RefSeq" id="WP_072299473.1">
    <property type="nucleotide sequence ID" value="NZ_FPIP01000002.1"/>
</dbReference>
<dbReference type="Proteomes" id="UP000183461">
    <property type="component" value="Unassembled WGS sequence"/>
</dbReference>
<proteinExistence type="predicted"/>
<dbReference type="SUPFAM" id="SSF47598">
    <property type="entry name" value="Ribbon-helix-helix"/>
    <property type="match status" value="1"/>
</dbReference>
<sequence length="95" mass="11045">MKENPNKQKYTRVPLPIRVPQELKDELAEAAKAKGISRTAEAEQRLKNKPVMLTPELLVNLQDKANVRYQELMNDQPDEADRILKEVYQLWKSLS</sequence>
<gene>
    <name evidence="1" type="ORF">SAMN02910280_1104</name>
</gene>
<dbReference type="Gene3D" id="1.10.1220.10">
    <property type="entry name" value="Met repressor-like"/>
    <property type="match status" value="1"/>
</dbReference>
<dbReference type="InterPro" id="IPR013321">
    <property type="entry name" value="Arc_rbn_hlx_hlx"/>
</dbReference>
<name>A0A1K1MDY3_RUMFL</name>